<organism evidence="1 2">
    <name type="scientific">Lederbergia ruris</name>
    <dbReference type="NCBI Taxonomy" id="217495"/>
    <lineage>
        <taxon>Bacteria</taxon>
        <taxon>Bacillati</taxon>
        <taxon>Bacillota</taxon>
        <taxon>Bacilli</taxon>
        <taxon>Bacillales</taxon>
        <taxon>Bacillaceae</taxon>
        <taxon>Lederbergia</taxon>
    </lineage>
</organism>
<evidence type="ECO:0000313" key="1">
    <source>
        <dbReference type="EMBL" id="GIN57860.1"/>
    </source>
</evidence>
<protein>
    <submittedName>
        <fullName evidence="1">DUF488 domain-containing protein</fullName>
    </submittedName>
</protein>
<reference evidence="1 2" key="1">
    <citation type="submission" date="2021-03" db="EMBL/GenBank/DDBJ databases">
        <title>Antimicrobial resistance genes in bacteria isolated from Japanese honey, and their potential for conferring macrolide and lincosamide resistance in the American foulbrood pathogen Paenibacillus larvae.</title>
        <authorList>
            <person name="Okamoto M."/>
            <person name="Kumagai M."/>
            <person name="Kanamori H."/>
            <person name="Takamatsu D."/>
        </authorList>
    </citation>
    <scope>NUCLEOTIDE SEQUENCE [LARGE SCALE GENOMIC DNA]</scope>
    <source>
        <strain evidence="1 2">J8TS2</strain>
    </source>
</reference>
<name>A0ABQ4KIR6_9BACI</name>
<comment type="caution">
    <text evidence="1">The sequence shown here is derived from an EMBL/GenBank/DDBJ whole genome shotgun (WGS) entry which is preliminary data.</text>
</comment>
<dbReference type="PANTHER" id="PTHR36849:SF1">
    <property type="entry name" value="CYTOPLASMIC PROTEIN"/>
    <property type="match status" value="1"/>
</dbReference>
<dbReference type="Pfam" id="PF22752">
    <property type="entry name" value="DUF488-N3i"/>
    <property type="match status" value="1"/>
</dbReference>
<keyword evidence="2" id="KW-1185">Reference proteome</keyword>
<dbReference type="PANTHER" id="PTHR36849">
    <property type="entry name" value="CYTOPLASMIC PROTEIN-RELATED"/>
    <property type="match status" value="1"/>
</dbReference>
<dbReference type="EMBL" id="BORB01000016">
    <property type="protein sequence ID" value="GIN57860.1"/>
    <property type="molecule type" value="Genomic_DNA"/>
</dbReference>
<dbReference type="InterPro" id="IPR052552">
    <property type="entry name" value="YeaO-like"/>
</dbReference>
<evidence type="ECO:0000313" key="2">
    <source>
        <dbReference type="Proteomes" id="UP000679950"/>
    </source>
</evidence>
<proteinExistence type="predicted"/>
<sequence>MPKIEAKRIYDSSDQSNGLRILVDRIWPRGIKKEDANLDEWLKEVAPSSELRKWFGHDPERFEGFEEKYIEELQNDQEKKSAFEKLCEKAKSNDITLLYAAKDEKHNQAVVLKKEIMRHI</sequence>
<dbReference type="RefSeq" id="WP_158323261.1">
    <property type="nucleotide sequence ID" value="NZ_BORB01000016.1"/>
</dbReference>
<accession>A0ABQ4KIR6</accession>
<gene>
    <name evidence="1" type="ORF">J8TS2_21790</name>
</gene>
<dbReference type="Proteomes" id="UP000679950">
    <property type="component" value="Unassembled WGS sequence"/>
</dbReference>